<feature type="domain" description="PIN" evidence="6">
    <location>
        <begin position="5"/>
        <end position="111"/>
    </location>
</feature>
<name>A0A7W7SPA6_9ACTN</name>
<dbReference type="EMBL" id="JACHJW010000001">
    <property type="protein sequence ID" value="MBB4958465.1"/>
    <property type="molecule type" value="Genomic_DNA"/>
</dbReference>
<dbReference type="GO" id="GO:0004518">
    <property type="term" value="F:nuclease activity"/>
    <property type="evidence" value="ECO:0007669"/>
    <property type="project" value="UniProtKB-KW"/>
</dbReference>
<dbReference type="Pfam" id="PF26343">
    <property type="entry name" value="VapC50_C"/>
    <property type="match status" value="1"/>
</dbReference>
<keyword evidence="9" id="KW-1185">Reference proteome</keyword>
<dbReference type="InterPro" id="IPR002716">
    <property type="entry name" value="PIN_dom"/>
</dbReference>
<keyword evidence="4" id="KW-0460">Magnesium</keyword>
<feature type="region of interest" description="Disordered" evidence="5">
    <location>
        <begin position="195"/>
        <end position="228"/>
    </location>
</feature>
<keyword evidence="3" id="KW-0378">Hydrolase</keyword>
<keyword evidence="2" id="KW-0479">Metal-binding</keyword>
<feature type="domain" description="VapC50 C-terminal" evidence="7">
    <location>
        <begin position="128"/>
        <end position="185"/>
    </location>
</feature>
<accession>A0A7W7SPA6</accession>
<protein>
    <submittedName>
        <fullName evidence="8">Putative nucleic acid-binding protein</fullName>
    </submittedName>
</protein>
<evidence type="ECO:0000256" key="2">
    <source>
        <dbReference type="ARBA" id="ARBA00022723"/>
    </source>
</evidence>
<evidence type="ECO:0000259" key="7">
    <source>
        <dbReference type="Pfam" id="PF26343"/>
    </source>
</evidence>
<dbReference type="Proteomes" id="UP000578819">
    <property type="component" value="Unassembled WGS sequence"/>
</dbReference>
<gene>
    <name evidence="8" type="ORF">FHR38_002198</name>
</gene>
<keyword evidence="1" id="KW-0540">Nuclease</keyword>
<evidence type="ECO:0000259" key="6">
    <source>
        <dbReference type="Pfam" id="PF13470"/>
    </source>
</evidence>
<sequence>MPFSALLDANVLVPNALRDTLLRLAESDFYRPLWSPDIIAETRRTILRLRPDIEPKRLDAMFSCMDEAFSDALITGYEPLVGGMTNDEGDRHVLAAAVVGRADVIVTSNVKHFPRHTLDPLSIEALEPDRFLCLQYDLAPSLVVYVIKEQSADTGRSAGKPRLTVETLLNQLNTLGVPKFTSHIRGHLAGAKLHQRAPEVASAKADAAAGERVKTREGAADDQAPTEV</sequence>
<evidence type="ECO:0000256" key="1">
    <source>
        <dbReference type="ARBA" id="ARBA00022722"/>
    </source>
</evidence>
<evidence type="ECO:0000256" key="5">
    <source>
        <dbReference type="SAM" id="MobiDB-lite"/>
    </source>
</evidence>
<evidence type="ECO:0000313" key="9">
    <source>
        <dbReference type="Proteomes" id="UP000578819"/>
    </source>
</evidence>
<evidence type="ECO:0000256" key="4">
    <source>
        <dbReference type="ARBA" id="ARBA00022842"/>
    </source>
</evidence>
<organism evidence="8 9">
    <name type="scientific">Micromonospora polyrhachis</name>
    <dbReference type="NCBI Taxonomy" id="1282883"/>
    <lineage>
        <taxon>Bacteria</taxon>
        <taxon>Bacillati</taxon>
        <taxon>Actinomycetota</taxon>
        <taxon>Actinomycetes</taxon>
        <taxon>Micromonosporales</taxon>
        <taxon>Micromonosporaceae</taxon>
        <taxon>Micromonospora</taxon>
    </lineage>
</organism>
<dbReference type="InterPro" id="IPR029060">
    <property type="entry name" value="PIN-like_dom_sf"/>
</dbReference>
<dbReference type="InterPro" id="IPR058652">
    <property type="entry name" value="VapC50_C"/>
</dbReference>
<dbReference type="GO" id="GO:0046872">
    <property type="term" value="F:metal ion binding"/>
    <property type="evidence" value="ECO:0007669"/>
    <property type="project" value="UniProtKB-KW"/>
</dbReference>
<proteinExistence type="predicted"/>
<feature type="compositionally biased region" description="Basic and acidic residues" evidence="5">
    <location>
        <begin position="209"/>
        <end position="219"/>
    </location>
</feature>
<reference evidence="8 9" key="1">
    <citation type="submission" date="2020-08" db="EMBL/GenBank/DDBJ databases">
        <title>Sequencing the genomes of 1000 actinobacteria strains.</title>
        <authorList>
            <person name="Klenk H.-P."/>
        </authorList>
    </citation>
    <scope>NUCLEOTIDE SEQUENCE [LARGE SCALE GENOMIC DNA]</scope>
    <source>
        <strain evidence="8 9">DSM 45886</strain>
    </source>
</reference>
<evidence type="ECO:0000313" key="8">
    <source>
        <dbReference type="EMBL" id="MBB4958465.1"/>
    </source>
</evidence>
<comment type="caution">
    <text evidence="8">The sequence shown here is derived from an EMBL/GenBank/DDBJ whole genome shotgun (WGS) entry which is preliminary data.</text>
</comment>
<dbReference type="GO" id="GO:0016787">
    <property type="term" value="F:hydrolase activity"/>
    <property type="evidence" value="ECO:0007669"/>
    <property type="project" value="UniProtKB-KW"/>
</dbReference>
<dbReference type="RefSeq" id="WP_184534551.1">
    <property type="nucleotide sequence ID" value="NZ_JACHJW010000001.1"/>
</dbReference>
<dbReference type="AlphaFoldDB" id="A0A7W7SPA6"/>
<dbReference type="SUPFAM" id="SSF88723">
    <property type="entry name" value="PIN domain-like"/>
    <property type="match status" value="1"/>
</dbReference>
<evidence type="ECO:0000256" key="3">
    <source>
        <dbReference type="ARBA" id="ARBA00022801"/>
    </source>
</evidence>
<dbReference type="Pfam" id="PF13470">
    <property type="entry name" value="PIN_3"/>
    <property type="match status" value="1"/>
</dbReference>